<comment type="caution">
    <text evidence="1">The sequence shown here is derived from an EMBL/GenBank/DDBJ whole genome shotgun (WGS) entry which is preliminary data.</text>
</comment>
<reference evidence="1" key="1">
    <citation type="journal article" date="2021" name="Proc. Natl. Acad. Sci. U.S.A.">
        <title>Global biogeography of chemosynthetic symbionts reveals both localized and globally distributed symbiont groups. .</title>
        <authorList>
            <person name="Osvatic J.T."/>
            <person name="Wilkins L.G.E."/>
            <person name="Leibrecht L."/>
            <person name="Leray M."/>
            <person name="Zauner S."/>
            <person name="Polzin J."/>
            <person name="Camacho Y."/>
            <person name="Gros O."/>
            <person name="van Gils J.A."/>
            <person name="Eisen J.A."/>
            <person name="Petersen J.M."/>
            <person name="Yuen B."/>
        </authorList>
    </citation>
    <scope>NUCLEOTIDE SEQUENCE</scope>
    <source>
        <strain evidence="1">MAGclacostrist064TRANS</strain>
    </source>
</reference>
<name>A0A9E4KAD3_9GAMM</name>
<gene>
    <name evidence="1" type="ORF">JAZ07_01110</name>
</gene>
<accession>A0A9E4KAD3</accession>
<proteinExistence type="predicted"/>
<dbReference type="Proteomes" id="UP000886667">
    <property type="component" value="Unassembled WGS sequence"/>
</dbReference>
<evidence type="ECO:0000313" key="1">
    <source>
        <dbReference type="EMBL" id="MCG7944925.1"/>
    </source>
</evidence>
<dbReference type="EMBL" id="JAEPCM010000016">
    <property type="protein sequence ID" value="MCG7944925.1"/>
    <property type="molecule type" value="Genomic_DNA"/>
</dbReference>
<evidence type="ECO:0000313" key="2">
    <source>
        <dbReference type="Proteomes" id="UP000886667"/>
    </source>
</evidence>
<sequence>MTANFNIRLSKLAKHGLKFFKTIEDADANSALLYPDEVFIVTETMILYNVESNNVFTPLADLSEIKARTDETISTFNPEVEYSIGEIVYYKKAFYICKTDKPIYFPGGVSNPDWKLFYSEKAKTTELSSANFSELTHWNDGVFVDAADGKNFINLTFLKPPINVATGGVLRLQDSAGRYIDDVNVLNTSNNAGFKTFDVYQSASTESGHLEIKFAIDQGLVDELKRAAVTLGINYQEFDVGYIEYDSPTHGSVVHSLEASGANIYDGTVIEPGEIYKIDEYSPVSGKNLAEYHSPDLTSTDFNYFEDNQTANFKALSTLTVDKNLLEKFQEVFGNKAPPYVQTIEKGIELVPNNLYDFKKVSEETFIWGDKYNTLATILSETLEVESGTGLSGDPIVMQTQEIDGFAYKYTGDTNVVLDNKDIRDVRENLVRAHDGAASTLPPVVKTLRYGSSYVENDLVMFVPEEIYGLARDGNMVDWTDYNGLDYTNMIYRVKSSEFIMGGSSEGPVDGKRWTDGDDRGRFNILANYHSDLKDNLEPYAGWVHEFPDCIEPYKPGTWEEGDLVFISNFVTPKPWSINGQKSAIKDWTDTVSAGQTFRVTQSHQYASNEDIWTKLPYLTNIDEDSSVRQVLRWEVVQAEDIIHEVKTEKESCVYMEFKDQSTSDASHYFKLSDYTPVEIALVAPGGSGGNDNGGGGGGGAYFHGELLLPPGTYNLHQGQATAPGKSIREVLPHYDANTAYSVGDKVWFENFQQAYVCEEDVLPDFFGDQVGYMSAYEILDFRAPEYDGCIEPRKVEESLDIGATKANWKDFGKIKGYKYWRTMTASEIPEECRNSAARTSYLSSVDGGYYIVKAEPGNPGAYGVNGFSRAKDSKHWTAENAGGGAGGTLSGAIFNEGSDFYINGGQTLQTFKYGQGGEGGRSSGSAPLKYGAEPKIGWHQQWMLPAGRWACDNYEVILAGAPGWKTPFVQNGDFPAFREMSYLGQFYHCIWESYVNNFPDATKSIVDGWLGDHSDDPGDGYGGVETFRVSRFKDGYWMKGDLGREGGDNDIDVPHNFKQWTAKKNRWKSIAPDDHMSNNNSYYNYVWPVKTSQTAIDEFSEPTLLANKLDEWSQDKPGICGGGGGALNPWTAVAFSSEWMQLPGAGKTGGGRAAGQLLKKEMLRYDVFGKKAADGFDFYKDARKMMWGSLYHRYQGALQLKLEAPIEQRPENPSGPHLMWRFHTESWGVWQGHQTHDADAETGIKHKFGFFDTSYEVSVADFNASKGTYISNFKDGYRKTGTGYNAVGFGAGGGAGSSGQRGGAGGIGYASIAVRNLYN</sequence>
<protein>
    <submittedName>
        <fullName evidence="1">Uncharacterized protein</fullName>
    </submittedName>
</protein>
<organism evidence="1 2">
    <name type="scientific">Candidatus Thiodiazotropha taylori</name>
    <dbReference type="NCBI Taxonomy" id="2792791"/>
    <lineage>
        <taxon>Bacteria</taxon>
        <taxon>Pseudomonadati</taxon>
        <taxon>Pseudomonadota</taxon>
        <taxon>Gammaproteobacteria</taxon>
        <taxon>Chromatiales</taxon>
        <taxon>Sedimenticolaceae</taxon>
        <taxon>Candidatus Thiodiazotropha</taxon>
    </lineage>
</organism>